<protein>
    <recommendedName>
        <fullName evidence="2">ARG and Rhodanese-Phosphatase-superfamily-associated domain-containing protein</fullName>
    </recommendedName>
</protein>
<evidence type="ECO:0000256" key="1">
    <source>
        <dbReference type="SAM" id="MobiDB-lite"/>
    </source>
</evidence>
<evidence type="ECO:0000313" key="3">
    <source>
        <dbReference type="EMBL" id="NEV60364.1"/>
    </source>
</evidence>
<reference evidence="3 4" key="1">
    <citation type="submission" date="2020-02" db="EMBL/GenBank/DDBJ databases">
        <title>Genome sequences of Thiorhodococcus mannitoliphagus and Thiorhodococcus minor, purple sulfur photosynthetic bacteria in the gammaproteobacterial family, Chromatiaceae.</title>
        <authorList>
            <person name="Aviles F.A."/>
            <person name="Meyer T.E."/>
            <person name="Kyndt J.A."/>
        </authorList>
    </citation>
    <scope>NUCLEOTIDE SEQUENCE [LARGE SCALE GENOMIC DNA]</scope>
    <source>
        <strain evidence="3 4">DSM 11518</strain>
    </source>
</reference>
<dbReference type="InterPro" id="IPR046699">
    <property type="entry name" value="ARPP-1"/>
</dbReference>
<name>A0A6M0JTC1_9GAMM</name>
<organism evidence="3 4">
    <name type="scientific">Thiorhodococcus minor</name>
    <dbReference type="NCBI Taxonomy" id="57489"/>
    <lineage>
        <taxon>Bacteria</taxon>
        <taxon>Pseudomonadati</taxon>
        <taxon>Pseudomonadota</taxon>
        <taxon>Gammaproteobacteria</taxon>
        <taxon>Chromatiales</taxon>
        <taxon>Chromatiaceae</taxon>
        <taxon>Thiorhodococcus</taxon>
    </lineage>
</organism>
<dbReference type="EMBL" id="JAAIJQ010000001">
    <property type="protein sequence ID" value="NEV60364.1"/>
    <property type="molecule type" value="Genomic_DNA"/>
</dbReference>
<feature type="domain" description="ARG and Rhodanese-Phosphatase-superfamily-associated" evidence="2">
    <location>
        <begin position="10"/>
        <end position="302"/>
    </location>
</feature>
<accession>A0A6M0JTC1</accession>
<dbReference type="AlphaFoldDB" id="A0A6M0JTC1"/>
<evidence type="ECO:0000259" key="2">
    <source>
        <dbReference type="Pfam" id="PF20208"/>
    </source>
</evidence>
<keyword evidence="4" id="KW-1185">Reference proteome</keyword>
<proteinExistence type="predicted"/>
<dbReference type="Pfam" id="PF20208">
    <property type="entry name" value="ARPP-1"/>
    <property type="match status" value="1"/>
</dbReference>
<dbReference type="Proteomes" id="UP000483379">
    <property type="component" value="Unassembled WGS sequence"/>
</dbReference>
<feature type="region of interest" description="Disordered" evidence="1">
    <location>
        <begin position="310"/>
        <end position="331"/>
    </location>
</feature>
<gene>
    <name evidence="3" type="ORF">G3446_00385</name>
</gene>
<evidence type="ECO:0000313" key="4">
    <source>
        <dbReference type="Proteomes" id="UP000483379"/>
    </source>
</evidence>
<comment type="caution">
    <text evidence="3">The sequence shown here is derived from an EMBL/GenBank/DDBJ whole genome shotgun (WGS) entry which is preliminary data.</text>
</comment>
<sequence>MHMIRDRLSQLTFGEVLQHQTLSLTPLLAADGREPDYLTLDEALARGELQITELSESGSVPELRLINRAGQAILLLDGEELVGAKQNRVLNLSLLAPAAVTLTIPVSCVEAGRWSSASPAFSSKGRAFYASGRARKAGHVTESLRARGQRESHQGEIWQDIAAKSARMGSRSSTDAMACLYEDFDALMAQYVQAMPPQPDQVGAVFAINGAIRGLELFDCAATWRKLLPKLVVSYALDAVELGRGAPSDAVTGADDFLLEMAAAHASTHPSVGEGEDVRLTGPGLSGGALLARGRLMHLCAFRLPTAERQGTREASDRMTSASSRRRGRAH</sequence>
<dbReference type="RefSeq" id="WP_164450406.1">
    <property type="nucleotide sequence ID" value="NZ_JAAIJQ010000001.1"/>
</dbReference>